<name>A0AAV2KZ79_KNICA</name>
<gene>
    <name evidence="2" type="ORF">KC01_LOCUS24192</name>
</gene>
<accession>A0AAV2KZ79</accession>
<feature type="region of interest" description="Disordered" evidence="1">
    <location>
        <begin position="260"/>
        <end position="281"/>
    </location>
</feature>
<dbReference type="Proteomes" id="UP001497482">
    <property type="component" value="Chromosome 20"/>
</dbReference>
<dbReference type="Gene3D" id="3.30.250.20">
    <property type="entry name" value="L1 transposable element, C-terminal domain"/>
    <property type="match status" value="1"/>
</dbReference>
<protein>
    <submittedName>
        <fullName evidence="2">Uncharacterized protein</fullName>
    </submittedName>
</protein>
<feature type="region of interest" description="Disordered" evidence="1">
    <location>
        <begin position="113"/>
        <end position="228"/>
    </location>
</feature>
<feature type="compositionally biased region" description="Low complexity" evidence="1">
    <location>
        <begin position="191"/>
        <end position="206"/>
    </location>
</feature>
<dbReference type="AlphaFoldDB" id="A0AAV2KZ79"/>
<evidence type="ECO:0000313" key="3">
    <source>
        <dbReference type="Proteomes" id="UP001497482"/>
    </source>
</evidence>
<dbReference type="PANTHER" id="PTHR11505">
    <property type="entry name" value="L1 TRANSPOSABLE ELEMENT-RELATED"/>
    <property type="match status" value="1"/>
</dbReference>
<feature type="compositionally biased region" description="Polar residues" evidence="1">
    <location>
        <begin position="122"/>
        <end position="131"/>
    </location>
</feature>
<dbReference type="InterPro" id="IPR042566">
    <property type="entry name" value="L1_C"/>
</dbReference>
<reference evidence="2 3" key="1">
    <citation type="submission" date="2024-04" db="EMBL/GenBank/DDBJ databases">
        <authorList>
            <person name="Waldvogel A.-M."/>
            <person name="Schoenle A."/>
        </authorList>
    </citation>
    <scope>NUCLEOTIDE SEQUENCE [LARGE SCALE GENOMIC DNA]</scope>
</reference>
<proteinExistence type="predicted"/>
<keyword evidence="3" id="KW-1185">Reference proteome</keyword>
<dbReference type="InterPro" id="IPR004244">
    <property type="entry name" value="Transposase_22"/>
</dbReference>
<evidence type="ECO:0000313" key="2">
    <source>
        <dbReference type="EMBL" id="CAL1595381.1"/>
    </source>
</evidence>
<dbReference type="EMBL" id="OZ035842">
    <property type="protein sequence ID" value="CAL1595381.1"/>
    <property type="molecule type" value="Genomic_DNA"/>
</dbReference>
<sequence length="384" mass="41590">MTPTKPFNFTVEEEESNVAAAQRKLYGEGPNKLTPQAAADIPSNIVSDRKTFLPQPHNLPNMKPPSRMFKPGSIPNLGRPMKANTAHVLQQTRVLSSTYNLRSTAAAALGVKPPVSSLRKPSASSVTSSLQRAGHGLKPPQAKVAHSALSGADKPAGGPHPVAKTSSSPRKHPLPKTDVMPAAKKKKMDLSSNTSAASSSDSKANNLKPPTQNQRTLPAKPPKHYAASTATAICEPSSRGPNTCTTTAVAALLKETLGLDNEPRLDRSHRTAPRQSAPGERTRPRAIVCRLHYYSDCVDILRRATERGQIKVRDMTISVFPDYTDGVARARAAFNDVRRQLRNIEGVRYGLFYPARLRITYRGAEKEFTSADDAGQYVKTMTTG</sequence>
<organism evidence="2 3">
    <name type="scientific">Knipowitschia caucasica</name>
    <name type="common">Caucasian dwarf goby</name>
    <name type="synonym">Pomatoschistus caucasicus</name>
    <dbReference type="NCBI Taxonomy" id="637954"/>
    <lineage>
        <taxon>Eukaryota</taxon>
        <taxon>Metazoa</taxon>
        <taxon>Chordata</taxon>
        <taxon>Craniata</taxon>
        <taxon>Vertebrata</taxon>
        <taxon>Euteleostomi</taxon>
        <taxon>Actinopterygii</taxon>
        <taxon>Neopterygii</taxon>
        <taxon>Teleostei</taxon>
        <taxon>Neoteleostei</taxon>
        <taxon>Acanthomorphata</taxon>
        <taxon>Gobiaria</taxon>
        <taxon>Gobiiformes</taxon>
        <taxon>Gobioidei</taxon>
        <taxon>Gobiidae</taxon>
        <taxon>Gobiinae</taxon>
        <taxon>Knipowitschia</taxon>
    </lineage>
</organism>
<evidence type="ECO:0000256" key="1">
    <source>
        <dbReference type="SAM" id="MobiDB-lite"/>
    </source>
</evidence>